<organism evidence="1 2">
    <name type="scientific">Pleionea mediterranea</name>
    <dbReference type="NCBI Taxonomy" id="523701"/>
    <lineage>
        <taxon>Bacteria</taxon>
        <taxon>Pseudomonadati</taxon>
        <taxon>Pseudomonadota</taxon>
        <taxon>Gammaproteobacteria</taxon>
        <taxon>Oceanospirillales</taxon>
        <taxon>Pleioneaceae</taxon>
        <taxon>Pleionea</taxon>
    </lineage>
</organism>
<dbReference type="PANTHER" id="PTHR13158">
    <property type="match status" value="1"/>
</dbReference>
<proteinExistence type="predicted"/>
<accession>A0A316FLT0</accession>
<evidence type="ECO:0008006" key="3">
    <source>
        <dbReference type="Google" id="ProtNLM"/>
    </source>
</evidence>
<dbReference type="InterPro" id="IPR016064">
    <property type="entry name" value="NAD/diacylglycerol_kinase_sf"/>
</dbReference>
<dbReference type="PANTHER" id="PTHR13158:SF5">
    <property type="entry name" value="NAD KINASE 2, MITOCHONDRIAL"/>
    <property type="match status" value="1"/>
</dbReference>
<reference evidence="1 2" key="1">
    <citation type="submission" date="2018-05" db="EMBL/GenBank/DDBJ databases">
        <title>Genomic Encyclopedia of Type Strains, Phase IV (KMG-IV): sequencing the most valuable type-strain genomes for metagenomic binning, comparative biology and taxonomic classification.</title>
        <authorList>
            <person name="Goeker M."/>
        </authorList>
    </citation>
    <scope>NUCLEOTIDE SEQUENCE [LARGE SCALE GENOMIC DNA]</scope>
    <source>
        <strain evidence="1 2">DSM 25350</strain>
    </source>
</reference>
<comment type="caution">
    <text evidence="1">The sequence shown here is derived from an EMBL/GenBank/DDBJ whole genome shotgun (WGS) entry which is preliminary data.</text>
</comment>
<gene>
    <name evidence="1" type="ORF">C8D97_10732</name>
</gene>
<dbReference type="GO" id="GO:0019674">
    <property type="term" value="P:NAD+ metabolic process"/>
    <property type="evidence" value="ECO:0007669"/>
    <property type="project" value="InterPro"/>
</dbReference>
<dbReference type="AlphaFoldDB" id="A0A316FLT0"/>
<name>A0A316FLT0_9GAMM</name>
<dbReference type="InterPro" id="IPR017437">
    <property type="entry name" value="ATP-NAD_kinase_PpnK-typ_C"/>
</dbReference>
<dbReference type="Gene3D" id="3.40.50.10330">
    <property type="entry name" value="Probable inorganic polyphosphate/atp-NAD kinase, domain 1"/>
    <property type="match status" value="1"/>
</dbReference>
<protein>
    <recommendedName>
        <fullName evidence="3">Sugar kinase</fullName>
    </recommendedName>
</protein>
<keyword evidence="2" id="KW-1185">Reference proteome</keyword>
<dbReference type="RefSeq" id="WP_210204914.1">
    <property type="nucleotide sequence ID" value="NZ_QGGU01000007.1"/>
</dbReference>
<dbReference type="EMBL" id="QGGU01000007">
    <property type="protein sequence ID" value="PWK49871.1"/>
    <property type="molecule type" value="Genomic_DNA"/>
</dbReference>
<evidence type="ECO:0000313" key="2">
    <source>
        <dbReference type="Proteomes" id="UP000245790"/>
    </source>
</evidence>
<dbReference type="SUPFAM" id="SSF111331">
    <property type="entry name" value="NAD kinase/diacylglycerol kinase-like"/>
    <property type="match status" value="1"/>
</dbReference>
<dbReference type="InterPro" id="IPR017438">
    <property type="entry name" value="ATP-NAD_kinase_N"/>
</dbReference>
<dbReference type="Gene3D" id="2.60.200.30">
    <property type="entry name" value="Probable inorganic polyphosphate/atp-NAD kinase, domain 2"/>
    <property type="match status" value="1"/>
</dbReference>
<sequence>MNGLDPRVVLVHRETRLDGLKRRYNTIEQAKFYVEHLGADFDDYIDEDRQYKQSLKSVEASYRKFARVQKVDRSFLPNFVFSGDETVVVVGQDGLVANTLKYVKSLPVVGVNPDPARYDGVLLPFNVKEIGSQASDTVFQRCSFQNVTLAKAELSNGQELVGVNDLFIGPKLHTSARYILQWGSEQELQSSSGIIVSTGLGSTGWFQSLIAGAVGITGSCSDELLRLKRGFAWDERYLYFCVREPFPSRRSQTNLVFGKTSSTKSLIVESQMPENGLIFSDGMLDDSLNFHAGLKAKIGLADWQARLVA</sequence>
<dbReference type="GO" id="GO:0003951">
    <property type="term" value="F:NAD+ kinase activity"/>
    <property type="evidence" value="ECO:0007669"/>
    <property type="project" value="InterPro"/>
</dbReference>
<evidence type="ECO:0000313" key="1">
    <source>
        <dbReference type="EMBL" id="PWK49871.1"/>
    </source>
</evidence>
<dbReference type="Proteomes" id="UP000245790">
    <property type="component" value="Unassembled WGS sequence"/>
</dbReference>